<sequence length="275" mass="30706">MSIAKLGAGAGAAALVLGGGGWGMSVLFSNMMPTFKTLKEIGGTGYDTKYAKDFKSLFVDDGSDKNKDWWEWSYKNRWLSDKDGSEESTKPKNKFKDLKGGFKRKDSDSDNFLNKKCKDAYGAESAKVKKDANDNDEFEERDVWRYCSIGGIKPVLVSENSSGYESDKFGDKSGLKGKLVSVKKEDKDSTDWFWEIREHEFRYGKGGDAVTGTGSQSETTNSIFRELFDGTRKGTVKETCKEAYEATQNGTDTHKFHESDIKKFCFLIPDGLNNS</sequence>
<comment type="caution">
    <text evidence="1">The sequence shown here is derived from an EMBL/GenBank/DDBJ whole genome shotgun (WGS) entry which is preliminary data.</text>
</comment>
<protein>
    <submittedName>
        <fullName evidence="1">Uncharacterized protein</fullName>
    </submittedName>
</protein>
<dbReference type="RefSeq" id="WP_216083245.1">
    <property type="nucleotide sequence ID" value="NZ_CACTIB010000020.1"/>
</dbReference>
<dbReference type="Proteomes" id="UP000324831">
    <property type="component" value="Unassembled WGS sequence"/>
</dbReference>
<name>A0A478FTY2_9MOLU</name>
<organism evidence="1 2">
    <name type="scientific">Candidatus Mycoplasma haematohominis</name>
    <dbReference type="NCBI Taxonomy" id="1494318"/>
    <lineage>
        <taxon>Bacteria</taxon>
        <taxon>Bacillati</taxon>
        <taxon>Mycoplasmatota</taxon>
        <taxon>Mollicutes</taxon>
        <taxon>Mycoplasmataceae</taxon>
        <taxon>Mycoplasma</taxon>
    </lineage>
</organism>
<reference evidence="1 2" key="1">
    <citation type="submission" date="2019-01" db="EMBL/GenBank/DDBJ databases">
        <title>Draft genome sequences of Candidatus Mycoplasma haemohominis SWG34-3 identified from a patient with pyrexia, anemia and liver dysfunction.</title>
        <authorList>
            <person name="Sekizuka T."/>
            <person name="Hattori N."/>
            <person name="Katano H."/>
            <person name="Takuma T."/>
            <person name="Ito T."/>
            <person name="Arai N."/>
            <person name="Yanai R."/>
            <person name="Ishii S."/>
            <person name="Miura Y."/>
            <person name="Tokunaga T."/>
            <person name="Watanabe H."/>
            <person name="Nomura N."/>
            <person name="Eguchi J."/>
            <person name="Arai T."/>
            <person name="Hasegawa H."/>
            <person name="Nakamaki T."/>
            <person name="Wakita T."/>
            <person name="Niki Y."/>
            <person name="Kuroda M."/>
        </authorList>
    </citation>
    <scope>NUCLEOTIDE SEQUENCE [LARGE SCALE GENOMIC DNA]</scope>
    <source>
        <strain evidence="1">SWG34-3</strain>
    </source>
</reference>
<proteinExistence type="predicted"/>
<evidence type="ECO:0000313" key="2">
    <source>
        <dbReference type="Proteomes" id="UP000324831"/>
    </source>
</evidence>
<evidence type="ECO:0000313" key="1">
    <source>
        <dbReference type="EMBL" id="GCE63796.1"/>
    </source>
</evidence>
<dbReference type="AlphaFoldDB" id="A0A478FTY2"/>
<gene>
    <name evidence="1" type="ORF">MHSWG343_08030</name>
</gene>
<accession>A0A478FTY2</accession>
<dbReference type="EMBL" id="BIMN01000004">
    <property type="protein sequence ID" value="GCE63796.1"/>
    <property type="molecule type" value="Genomic_DNA"/>
</dbReference>